<comment type="caution">
    <text evidence="1">The sequence shown here is derived from an EMBL/GenBank/DDBJ whole genome shotgun (WGS) entry which is preliminary data.</text>
</comment>
<dbReference type="Proteomes" id="UP001215598">
    <property type="component" value="Unassembled WGS sequence"/>
</dbReference>
<feature type="non-terminal residue" evidence="1">
    <location>
        <position position="1"/>
    </location>
</feature>
<protein>
    <submittedName>
        <fullName evidence="1">Uncharacterized protein</fullName>
    </submittedName>
</protein>
<name>A0AAD7N3Y5_9AGAR</name>
<feature type="non-terminal residue" evidence="1">
    <location>
        <position position="113"/>
    </location>
</feature>
<gene>
    <name evidence="1" type="ORF">B0H16DRAFT_1559717</name>
</gene>
<dbReference type="EMBL" id="JARKIB010000086">
    <property type="protein sequence ID" value="KAJ7744649.1"/>
    <property type="molecule type" value="Genomic_DNA"/>
</dbReference>
<dbReference type="AlphaFoldDB" id="A0AAD7N3Y5"/>
<evidence type="ECO:0000313" key="2">
    <source>
        <dbReference type="Proteomes" id="UP001215598"/>
    </source>
</evidence>
<evidence type="ECO:0000313" key="1">
    <source>
        <dbReference type="EMBL" id="KAJ7744649.1"/>
    </source>
</evidence>
<reference evidence="1" key="1">
    <citation type="submission" date="2023-03" db="EMBL/GenBank/DDBJ databases">
        <title>Massive genome expansion in bonnet fungi (Mycena s.s.) driven by repeated elements and novel gene families across ecological guilds.</title>
        <authorList>
            <consortium name="Lawrence Berkeley National Laboratory"/>
            <person name="Harder C.B."/>
            <person name="Miyauchi S."/>
            <person name="Viragh M."/>
            <person name="Kuo A."/>
            <person name="Thoen E."/>
            <person name="Andreopoulos B."/>
            <person name="Lu D."/>
            <person name="Skrede I."/>
            <person name="Drula E."/>
            <person name="Henrissat B."/>
            <person name="Morin E."/>
            <person name="Kohler A."/>
            <person name="Barry K."/>
            <person name="LaButti K."/>
            <person name="Morin E."/>
            <person name="Salamov A."/>
            <person name="Lipzen A."/>
            <person name="Mereny Z."/>
            <person name="Hegedus B."/>
            <person name="Baldrian P."/>
            <person name="Stursova M."/>
            <person name="Weitz H."/>
            <person name="Taylor A."/>
            <person name="Grigoriev I.V."/>
            <person name="Nagy L.G."/>
            <person name="Martin F."/>
            <person name="Kauserud H."/>
        </authorList>
    </citation>
    <scope>NUCLEOTIDE SEQUENCE</scope>
    <source>
        <strain evidence="1">CBHHK182m</strain>
    </source>
</reference>
<accession>A0AAD7N3Y5</accession>
<proteinExistence type="predicted"/>
<organism evidence="1 2">
    <name type="scientific">Mycena metata</name>
    <dbReference type="NCBI Taxonomy" id="1033252"/>
    <lineage>
        <taxon>Eukaryota</taxon>
        <taxon>Fungi</taxon>
        <taxon>Dikarya</taxon>
        <taxon>Basidiomycota</taxon>
        <taxon>Agaricomycotina</taxon>
        <taxon>Agaricomycetes</taxon>
        <taxon>Agaricomycetidae</taxon>
        <taxon>Agaricales</taxon>
        <taxon>Marasmiineae</taxon>
        <taxon>Mycenaceae</taxon>
        <taxon>Mycena</taxon>
    </lineage>
</organism>
<keyword evidence="2" id="KW-1185">Reference proteome</keyword>
<sequence>LLLALAFVPVPLRVLPFVPRLRHESSSLPPHSLGWCMGPRSYPTRQSPFILTRPLLPPASPSTSILVDLTNRSEPFVSGAAPSRLYASSGSGLGFHRPLSASVTGLVGTACER</sequence>